<evidence type="ECO:0000259" key="2">
    <source>
        <dbReference type="Pfam" id="PF23572"/>
    </source>
</evidence>
<dbReference type="Pfam" id="PF23571">
    <property type="entry name" value="GH3_M"/>
    <property type="match status" value="1"/>
</dbReference>
<dbReference type="OrthoDB" id="5678283at2"/>
<dbReference type="EMBL" id="SAXA01000023">
    <property type="protein sequence ID" value="RXQ87620.1"/>
    <property type="molecule type" value="Genomic_DNA"/>
</dbReference>
<feature type="domain" description="GH3 middle" evidence="1">
    <location>
        <begin position="296"/>
        <end position="365"/>
    </location>
</feature>
<evidence type="ECO:0000313" key="4">
    <source>
        <dbReference type="Proteomes" id="UP000289703"/>
    </source>
</evidence>
<dbReference type="GO" id="GO:0005737">
    <property type="term" value="C:cytoplasm"/>
    <property type="evidence" value="ECO:0007669"/>
    <property type="project" value="TreeGrafter"/>
</dbReference>
<organism evidence="3 4">
    <name type="scientific">Ancylomarina salipaludis</name>
    <dbReference type="NCBI Taxonomy" id="2501299"/>
    <lineage>
        <taxon>Bacteria</taxon>
        <taxon>Pseudomonadati</taxon>
        <taxon>Bacteroidota</taxon>
        <taxon>Bacteroidia</taxon>
        <taxon>Marinilabiliales</taxon>
        <taxon>Marinifilaceae</taxon>
        <taxon>Ancylomarina</taxon>
    </lineage>
</organism>
<feature type="domain" description="GH3 C-terminal" evidence="2">
    <location>
        <begin position="381"/>
        <end position="492"/>
    </location>
</feature>
<name>A0A4Q1JIN0_9BACT</name>
<dbReference type="AlphaFoldDB" id="A0A4Q1JIN0"/>
<dbReference type="Pfam" id="PF23572">
    <property type="entry name" value="GH3_C"/>
    <property type="match status" value="1"/>
</dbReference>
<reference evidence="3 4" key="1">
    <citation type="submission" date="2019-01" db="EMBL/GenBank/DDBJ databases">
        <title>Ancylomarina salipaludis sp. nov., isolated from a salt marsh.</title>
        <authorList>
            <person name="Yoon J.-H."/>
        </authorList>
    </citation>
    <scope>NUCLEOTIDE SEQUENCE [LARGE SCALE GENOMIC DNA]</scope>
    <source>
        <strain evidence="3 4">SHSM-M15</strain>
    </source>
</reference>
<dbReference type="Pfam" id="PF03321">
    <property type="entry name" value="GH3"/>
    <property type="match status" value="1"/>
</dbReference>
<dbReference type="RefSeq" id="WP_129255739.1">
    <property type="nucleotide sequence ID" value="NZ_SAXA01000023.1"/>
</dbReference>
<evidence type="ECO:0000313" key="3">
    <source>
        <dbReference type="EMBL" id="RXQ87620.1"/>
    </source>
</evidence>
<dbReference type="GO" id="GO:0016881">
    <property type="term" value="F:acid-amino acid ligase activity"/>
    <property type="evidence" value="ECO:0007669"/>
    <property type="project" value="TreeGrafter"/>
</dbReference>
<accession>A0A4Q1JIN0</accession>
<dbReference type="InterPro" id="IPR004993">
    <property type="entry name" value="GH3"/>
</dbReference>
<dbReference type="Proteomes" id="UP000289703">
    <property type="component" value="Unassembled WGS sequence"/>
</dbReference>
<protein>
    <submittedName>
        <fullName evidence="3">GH3 auxin-responsive promoter family protein</fullName>
    </submittedName>
</protein>
<sequence>MPLINSIVSWFNTKRLSEIDFAKKYPIETQHEVLTKLLDTARNTEWGNKYDFQSINALNQFKERLPIQTYEDIEPYVDRLRQGEQNILWPSEIKWFAKSSGTTHSKSKFIPVSKEAMEDCHFRGGKDILALYTSLFPETGILKGKGLTLGGSHQINNLSNESYFGDLSAILIQNLPFWAHFIRTPDSAIVLLDEWEEKLNKMTEATLNENVTSLSGVPSWYLVLLKHVLKVSGKQSIHDIWPNLELFVHGGVCFDPYRNQFNSLLAPEKMNYMETYNASEGFFGIQDDLNDEAMLLMLDYGIYYEFIPFENINDENPKVLSLEDVELHTHYAIIITTNGGLWRYQIGDTIRFTSLKPYKFKISGRTKLFINAFGEEIIIDNAEKAMQTACTKTNAIIKDYIGAPIFMDNNRKGAHQWLIEFEKAPVNIDEFNYMLDNALMNQNSDYEAKRYKNITLDKPVITIARQDLFYDWLKKKGKLGGQNKVPRLANNRDLIDEILDMNQI</sequence>
<keyword evidence="4" id="KW-1185">Reference proteome</keyword>
<dbReference type="PANTHER" id="PTHR31901">
    <property type="entry name" value="GH3 DOMAIN-CONTAINING PROTEIN"/>
    <property type="match status" value="1"/>
</dbReference>
<comment type="caution">
    <text evidence="3">The sequence shown here is derived from an EMBL/GenBank/DDBJ whole genome shotgun (WGS) entry which is preliminary data.</text>
</comment>
<dbReference type="InterPro" id="IPR055378">
    <property type="entry name" value="GH3_C"/>
</dbReference>
<proteinExistence type="predicted"/>
<evidence type="ECO:0000259" key="1">
    <source>
        <dbReference type="Pfam" id="PF23571"/>
    </source>
</evidence>
<gene>
    <name evidence="3" type="ORF">EO244_16240</name>
</gene>
<dbReference type="PANTHER" id="PTHR31901:SF9">
    <property type="entry name" value="GH3 DOMAIN-CONTAINING PROTEIN"/>
    <property type="match status" value="1"/>
</dbReference>
<dbReference type="InterPro" id="IPR055377">
    <property type="entry name" value="GH3_M"/>
</dbReference>